<name>A0A563DWC6_9MICO</name>
<gene>
    <name evidence="2" type="ORF">FGL98_17775</name>
</gene>
<feature type="compositionally biased region" description="Basic and acidic residues" evidence="1">
    <location>
        <begin position="65"/>
        <end position="81"/>
    </location>
</feature>
<sequence>MDLDTMICSSSGSLCLLLSVLEVAGQRIVMVICQNYRGDEDTNLQDDERRRLRRDALDSEVVEPDTSKAEEENDGRDHDATTNKQQHRRRLRPLCELLIRPSMTSQFMIDVRRLELHPTDVPQDRDGTHRPERRKVERIADRHMRDPRVIRQSEDLERDRDQGQIADEEERVRHCVRHRGAAGRYPQMQSSEHQLQRHQHDLRVERPVELLLGSLLRPRVLD</sequence>
<dbReference type="Proteomes" id="UP000320244">
    <property type="component" value="Unassembled WGS sequence"/>
</dbReference>
<dbReference type="AlphaFoldDB" id="A0A563DWC6"/>
<accession>A0A563DWC6</accession>
<proteinExistence type="predicted"/>
<dbReference type="EMBL" id="VCQV01000028">
    <property type="protein sequence ID" value="TWP34419.1"/>
    <property type="molecule type" value="Genomic_DNA"/>
</dbReference>
<protein>
    <submittedName>
        <fullName evidence="2">Uncharacterized protein</fullName>
    </submittedName>
</protein>
<organism evidence="2 3">
    <name type="scientific">Leekyejoonella antrihumi</name>
    <dbReference type="NCBI Taxonomy" id="1660198"/>
    <lineage>
        <taxon>Bacteria</taxon>
        <taxon>Bacillati</taxon>
        <taxon>Actinomycetota</taxon>
        <taxon>Actinomycetes</taxon>
        <taxon>Micrococcales</taxon>
        <taxon>Dermacoccaceae</taxon>
        <taxon>Leekyejoonella</taxon>
    </lineage>
</organism>
<reference evidence="2 3" key="1">
    <citation type="submission" date="2019-05" db="EMBL/GenBank/DDBJ databases">
        <authorList>
            <person name="Lee S.D."/>
        </authorList>
    </citation>
    <scope>NUCLEOTIDE SEQUENCE [LARGE SCALE GENOMIC DNA]</scope>
    <source>
        <strain evidence="2 3">C5-26</strain>
    </source>
</reference>
<evidence type="ECO:0000313" key="2">
    <source>
        <dbReference type="EMBL" id="TWP34419.1"/>
    </source>
</evidence>
<evidence type="ECO:0000313" key="3">
    <source>
        <dbReference type="Proteomes" id="UP000320244"/>
    </source>
</evidence>
<dbReference type="RefSeq" id="WP_146318927.1">
    <property type="nucleotide sequence ID" value="NZ_VCQV01000028.1"/>
</dbReference>
<comment type="caution">
    <text evidence="2">The sequence shown here is derived from an EMBL/GenBank/DDBJ whole genome shotgun (WGS) entry which is preliminary data.</text>
</comment>
<evidence type="ECO:0000256" key="1">
    <source>
        <dbReference type="SAM" id="MobiDB-lite"/>
    </source>
</evidence>
<reference evidence="2 3" key="2">
    <citation type="submission" date="2019-08" db="EMBL/GenBank/DDBJ databases">
        <title>Jejuicoccus antrihumi gen. nov., sp. nov., a new member of the family Dermacoccaceae isolated from a cave.</title>
        <authorList>
            <person name="Schumann P."/>
            <person name="Kim I.S."/>
        </authorList>
    </citation>
    <scope>NUCLEOTIDE SEQUENCE [LARGE SCALE GENOMIC DNA]</scope>
    <source>
        <strain evidence="2 3">C5-26</strain>
    </source>
</reference>
<keyword evidence="3" id="KW-1185">Reference proteome</keyword>
<feature type="region of interest" description="Disordered" evidence="1">
    <location>
        <begin position="55"/>
        <end position="88"/>
    </location>
</feature>